<dbReference type="InterPro" id="IPR011033">
    <property type="entry name" value="PRC_barrel-like_sf"/>
</dbReference>
<protein>
    <recommendedName>
        <fullName evidence="1">PRC-barrel domain-containing protein</fullName>
    </recommendedName>
</protein>
<proteinExistence type="predicted"/>
<accession>A0A1X6WZC1</accession>
<sequence length="128" mass="12680">MTGSSAAAPDPGTLSSATVVDVRGRRLGRVHDVFRVDRTGEVAALSVAIGRWGGRIVLVAADRLSPAGSGRLVLDPSTGPLEDAPEAPVTGHLTGEELAALGDGACTSGVLGDGAVRDGVLKGAGTGR</sequence>
<organism evidence="2 3">
    <name type="scientific">Brachybacterium nesterenkovii</name>
    <dbReference type="NCBI Taxonomy" id="47847"/>
    <lineage>
        <taxon>Bacteria</taxon>
        <taxon>Bacillati</taxon>
        <taxon>Actinomycetota</taxon>
        <taxon>Actinomycetes</taxon>
        <taxon>Micrococcales</taxon>
        <taxon>Dermabacteraceae</taxon>
        <taxon>Brachybacterium</taxon>
    </lineage>
</organism>
<dbReference type="Proteomes" id="UP000195981">
    <property type="component" value="Unassembled WGS sequence"/>
</dbReference>
<evidence type="ECO:0000313" key="2">
    <source>
        <dbReference type="EMBL" id="SLM90466.1"/>
    </source>
</evidence>
<dbReference type="EMBL" id="FWFG01000048">
    <property type="protein sequence ID" value="SLM90466.1"/>
    <property type="molecule type" value="Genomic_DNA"/>
</dbReference>
<evidence type="ECO:0000313" key="3">
    <source>
        <dbReference type="Proteomes" id="UP000195981"/>
    </source>
</evidence>
<dbReference type="Pfam" id="PF05239">
    <property type="entry name" value="PRC"/>
    <property type="match status" value="1"/>
</dbReference>
<dbReference type="SUPFAM" id="SSF50346">
    <property type="entry name" value="PRC-barrel domain"/>
    <property type="match status" value="1"/>
</dbReference>
<dbReference type="InterPro" id="IPR027275">
    <property type="entry name" value="PRC-brl_dom"/>
</dbReference>
<evidence type="ECO:0000259" key="1">
    <source>
        <dbReference type="Pfam" id="PF05239"/>
    </source>
</evidence>
<gene>
    <name evidence="2" type="ORF">FM110_04965</name>
</gene>
<dbReference type="RefSeq" id="WP_159457980.1">
    <property type="nucleotide sequence ID" value="NZ_FWFG01000048.1"/>
</dbReference>
<feature type="domain" description="PRC-barrel" evidence="1">
    <location>
        <begin position="17"/>
        <end position="76"/>
    </location>
</feature>
<reference evidence="2 3" key="1">
    <citation type="submission" date="2017-02" db="EMBL/GenBank/DDBJ databases">
        <authorList>
            <person name="Peterson S.W."/>
        </authorList>
    </citation>
    <scope>NUCLEOTIDE SEQUENCE [LARGE SCALE GENOMIC DNA]</scope>
    <source>
        <strain evidence="2 3">CIP104813</strain>
    </source>
</reference>
<name>A0A1X6WZC1_9MICO</name>
<keyword evidence="3" id="KW-1185">Reference proteome</keyword>
<dbReference type="AlphaFoldDB" id="A0A1X6WZC1"/>